<feature type="compositionally biased region" description="Low complexity" evidence="2">
    <location>
        <begin position="11"/>
        <end position="23"/>
    </location>
</feature>
<feature type="region of interest" description="Disordered" evidence="2">
    <location>
        <begin position="87"/>
        <end position="108"/>
    </location>
</feature>
<feature type="compositionally biased region" description="Acidic residues" evidence="2">
    <location>
        <begin position="347"/>
        <end position="370"/>
    </location>
</feature>
<dbReference type="AlphaFoldDB" id="A0ABD3M6E8"/>
<feature type="compositionally biased region" description="Basic residues" evidence="2">
    <location>
        <begin position="376"/>
        <end position="394"/>
    </location>
</feature>
<protein>
    <recommendedName>
        <fullName evidence="3">CCAAT-binding factor domain-containing protein</fullName>
    </recommendedName>
</protein>
<evidence type="ECO:0000313" key="4">
    <source>
        <dbReference type="EMBL" id="KAL3759601.1"/>
    </source>
</evidence>
<comment type="caution">
    <text evidence="4">The sequence shown here is derived from an EMBL/GenBank/DDBJ whole genome shotgun (WGS) entry which is preliminary data.</text>
</comment>
<name>A0ABD3M6E8_9STRA</name>
<evidence type="ECO:0000313" key="5">
    <source>
        <dbReference type="Proteomes" id="UP001530293"/>
    </source>
</evidence>
<evidence type="ECO:0000256" key="2">
    <source>
        <dbReference type="SAM" id="MobiDB-lite"/>
    </source>
</evidence>
<sequence length="706" mass="78053">MAAPKSFHRNSTTPSASSASSAETAQEIKSLLLQLRKSSRLRQKKKLPGGGTTTSNGSERDRDDALRLDQLRKIFCRLIEQHELDLSTNTNNLGDGSGGSEGGSASSQWKTWLSTQHEAFIGHLLEGVVDGKTTALRTYCGVLASSPVNISGVVDSTNSDDQNGAVGMISERLLNKLVEAVVKSRRCFNSSNEEVSKEQTEREEEEEESSEQQLMTEESMLTLLEAEFIRPHRDIQYFVCKAVHQIVLDLLAGYDRIRKYAKTKIDGKDIHNDEQEGTAGGSSIAKAETNLGLVAENMCRLLLMMDYVPKSSDDLAVESGAGYLFPPPIFSRNEEEGGDKVEGDWKDDNDEDATDASDSSDEDDEEDESGDATTASKKRKKTSQSHQGHRKKTKLIAWQQPYRHRFAYQEAWLSVLRLPNLPPRTQKRVLQHLSTYVLSVCPSPLRFAEYFTTSFKGGTTISSNGFNNSLASILSLHGLFILMLDHQLEYPQFYNSLYQLLHPRILYTKHRSRFLRLLSKSLSSNSMLPAYVVASFCKRLCQLALSGPPSGGLFVLALVSNLLRKHGECACLIHRSGKHEDGGLIEDVFVEDETDLAKTRALESSLWELSALERHYHPAISTLAKSIGTENDKTTALYDMDDFMVHTYKSLFEQEKKRLGSGAGGGGTNSGGGGGKKKGGRVTLTFVEPESLFTKDDVFGGIFKCS</sequence>
<dbReference type="Pfam" id="PF03914">
    <property type="entry name" value="CBF"/>
    <property type="match status" value="1"/>
</dbReference>
<feature type="domain" description="CCAAT-binding factor" evidence="3">
    <location>
        <begin position="472"/>
        <end position="624"/>
    </location>
</feature>
<proteinExistence type="inferred from homology"/>
<comment type="similarity">
    <text evidence="1">Belongs to the CBF/MAK21 family.</text>
</comment>
<evidence type="ECO:0000256" key="1">
    <source>
        <dbReference type="ARBA" id="ARBA00007797"/>
    </source>
</evidence>
<dbReference type="EMBL" id="JALLBG020000199">
    <property type="protein sequence ID" value="KAL3759601.1"/>
    <property type="molecule type" value="Genomic_DNA"/>
</dbReference>
<dbReference type="PANTHER" id="PTHR12455">
    <property type="entry name" value="NUCLEOLAR COMPLEX PROTEIN 4"/>
    <property type="match status" value="1"/>
</dbReference>
<feature type="region of interest" description="Disordered" evidence="2">
    <location>
        <begin position="39"/>
        <end position="64"/>
    </location>
</feature>
<feature type="compositionally biased region" description="Gly residues" evidence="2">
    <location>
        <begin position="661"/>
        <end position="674"/>
    </location>
</feature>
<reference evidence="4 5" key="1">
    <citation type="submission" date="2024-10" db="EMBL/GenBank/DDBJ databases">
        <title>Updated reference genomes for cyclostephanoid diatoms.</title>
        <authorList>
            <person name="Roberts W.R."/>
            <person name="Alverson A.J."/>
        </authorList>
    </citation>
    <scope>NUCLEOTIDE SEQUENCE [LARGE SCALE GENOMIC DNA]</scope>
    <source>
        <strain evidence="4 5">AJA232-27</strain>
    </source>
</reference>
<keyword evidence="5" id="KW-1185">Reference proteome</keyword>
<organism evidence="4 5">
    <name type="scientific">Discostella pseudostelligera</name>
    <dbReference type="NCBI Taxonomy" id="259834"/>
    <lineage>
        <taxon>Eukaryota</taxon>
        <taxon>Sar</taxon>
        <taxon>Stramenopiles</taxon>
        <taxon>Ochrophyta</taxon>
        <taxon>Bacillariophyta</taxon>
        <taxon>Coscinodiscophyceae</taxon>
        <taxon>Thalassiosirophycidae</taxon>
        <taxon>Stephanodiscales</taxon>
        <taxon>Stephanodiscaceae</taxon>
        <taxon>Discostella</taxon>
    </lineage>
</organism>
<accession>A0ABD3M6E8</accession>
<dbReference type="Proteomes" id="UP001530293">
    <property type="component" value="Unassembled WGS sequence"/>
</dbReference>
<evidence type="ECO:0000259" key="3">
    <source>
        <dbReference type="Pfam" id="PF03914"/>
    </source>
</evidence>
<feature type="compositionally biased region" description="Basic and acidic residues" evidence="2">
    <location>
        <begin position="332"/>
        <end position="346"/>
    </location>
</feature>
<feature type="region of interest" description="Disordered" evidence="2">
    <location>
        <begin position="1"/>
        <end position="23"/>
    </location>
</feature>
<feature type="region of interest" description="Disordered" evidence="2">
    <location>
        <begin position="327"/>
        <end position="394"/>
    </location>
</feature>
<feature type="region of interest" description="Disordered" evidence="2">
    <location>
        <begin position="659"/>
        <end position="680"/>
    </location>
</feature>
<dbReference type="GO" id="GO:0005634">
    <property type="term" value="C:nucleus"/>
    <property type="evidence" value="ECO:0007669"/>
    <property type="project" value="UniProtKB-ARBA"/>
</dbReference>
<dbReference type="PANTHER" id="PTHR12455:SF0">
    <property type="entry name" value="NUCLEOLAR COMPLEX PROTEIN 4 HOMOLOG"/>
    <property type="match status" value="1"/>
</dbReference>
<feature type="region of interest" description="Disordered" evidence="2">
    <location>
        <begin position="189"/>
        <end position="215"/>
    </location>
</feature>
<dbReference type="InterPro" id="IPR005612">
    <property type="entry name" value="CCAAT-binding_factor"/>
</dbReference>
<feature type="compositionally biased region" description="Acidic residues" evidence="2">
    <location>
        <begin position="201"/>
        <end position="210"/>
    </location>
</feature>
<dbReference type="InterPro" id="IPR027193">
    <property type="entry name" value="Noc4"/>
</dbReference>
<gene>
    <name evidence="4" type="ORF">ACHAWU_009748</name>
</gene>